<keyword evidence="2" id="KW-0812">Transmembrane</keyword>
<proteinExistence type="predicted"/>
<accession>A0ABT2THR3</accession>
<feature type="compositionally biased region" description="Basic and acidic residues" evidence="1">
    <location>
        <begin position="388"/>
        <end position="403"/>
    </location>
</feature>
<feature type="transmembrane region" description="Helical" evidence="2">
    <location>
        <begin position="88"/>
        <end position="108"/>
    </location>
</feature>
<organism evidence="3 4">
    <name type="scientific">Brotonthovivens ammoniilytica</name>
    <dbReference type="NCBI Taxonomy" id="2981725"/>
    <lineage>
        <taxon>Bacteria</taxon>
        <taxon>Bacillati</taxon>
        <taxon>Bacillota</taxon>
        <taxon>Clostridia</taxon>
        <taxon>Lachnospirales</taxon>
        <taxon>Lachnospiraceae</taxon>
        <taxon>Brotonthovivens</taxon>
    </lineage>
</organism>
<dbReference type="NCBIfam" id="TIGR02876">
    <property type="entry name" value="spore_yqfD"/>
    <property type="match status" value="1"/>
</dbReference>
<reference evidence="3 4" key="1">
    <citation type="journal article" date="2021" name="ISME Commun">
        <title>Automated analysis of genomic sequences facilitates high-throughput and comprehensive description of bacteria.</title>
        <authorList>
            <person name="Hitch T.C.A."/>
        </authorList>
    </citation>
    <scope>NUCLEOTIDE SEQUENCE [LARGE SCALE GENOMIC DNA]</scope>
    <source>
        <strain evidence="3 4">Sanger_109</strain>
    </source>
</reference>
<dbReference type="PIRSF" id="PIRSF029895">
    <property type="entry name" value="SpoIV"/>
    <property type="match status" value="1"/>
</dbReference>
<evidence type="ECO:0000313" key="3">
    <source>
        <dbReference type="EMBL" id="MCU6761207.1"/>
    </source>
</evidence>
<dbReference type="Pfam" id="PF06898">
    <property type="entry name" value="YqfD"/>
    <property type="match status" value="1"/>
</dbReference>
<protein>
    <submittedName>
        <fullName evidence="3">Sporulation protein YqfD</fullName>
    </submittedName>
</protein>
<dbReference type="RefSeq" id="WP_158424055.1">
    <property type="nucleotide sequence ID" value="NZ_JAOQJQ010000001.1"/>
</dbReference>
<keyword evidence="4" id="KW-1185">Reference proteome</keyword>
<evidence type="ECO:0000256" key="1">
    <source>
        <dbReference type="SAM" id="MobiDB-lite"/>
    </source>
</evidence>
<dbReference type="InterPro" id="IPR010690">
    <property type="entry name" value="YqfD"/>
</dbReference>
<comment type="caution">
    <text evidence="3">The sequence shown here is derived from an EMBL/GenBank/DDBJ whole genome shotgun (WGS) entry which is preliminary data.</text>
</comment>
<keyword evidence="2" id="KW-1133">Transmembrane helix</keyword>
<dbReference type="Proteomes" id="UP001652442">
    <property type="component" value="Unassembled WGS sequence"/>
</dbReference>
<evidence type="ECO:0000313" key="4">
    <source>
        <dbReference type="Proteomes" id="UP001652442"/>
    </source>
</evidence>
<name>A0ABT2THR3_9FIRM</name>
<keyword evidence="2" id="KW-0472">Membrane</keyword>
<gene>
    <name evidence="3" type="primary">yqfD</name>
    <name evidence="3" type="ORF">OCV88_02500</name>
</gene>
<sequence length="420" mass="48304">MIRLMKFFNGYLHVHVTGYSPERFLNLCSNRNILLWDLLPSKNGYEFYISIQAFRQLKPILKKTGTKIHIIEKSGFPFMAFRYRKHKFFFVGIAAALLLLFTMSRFIWNVQIDGNSYFSDQTLTKYLEEQGVGYGSRKKDLKCEEIEKQIRTDYPDIIWVSVNVKGTRLVVDIQEVAAEREKDDEEAEGTDLVAQYDGTVTSIVTRAGTPCVKKGDQVKAGDVLVSGCLEIFNDAGEVSGYQYCSADADVYVESSLPYEDKFPAVETRYQETGETRYALAFCTKKKRFEIALRKNTFTDFEKLTKLETIHFGEDFYLPIQLEWTKINELSPQKHTYTEEEAKQTAGRHLELYCKKLTEKDFEILEKSVKINFDKSEITVSGKLKVLEKASKTQQTEKRKLEEKEGQEENGIDTGTNGNSN</sequence>
<evidence type="ECO:0000256" key="2">
    <source>
        <dbReference type="SAM" id="Phobius"/>
    </source>
</evidence>
<feature type="region of interest" description="Disordered" evidence="1">
    <location>
        <begin position="388"/>
        <end position="420"/>
    </location>
</feature>
<dbReference type="EMBL" id="JAOQJQ010000001">
    <property type="protein sequence ID" value="MCU6761207.1"/>
    <property type="molecule type" value="Genomic_DNA"/>
</dbReference>